<evidence type="ECO:0000256" key="6">
    <source>
        <dbReference type="ARBA" id="ARBA00022843"/>
    </source>
</evidence>
<evidence type="ECO:0000256" key="1">
    <source>
        <dbReference type="ARBA" id="ARBA00004123"/>
    </source>
</evidence>
<keyword evidence="7" id="KW-0805">Transcription regulation</keyword>
<evidence type="ECO:0000256" key="3">
    <source>
        <dbReference type="ARBA" id="ARBA00022490"/>
    </source>
</evidence>
<protein>
    <recommendedName>
        <fullName evidence="11">Zinc-finger domain-containing protein</fullName>
    </recommendedName>
</protein>
<evidence type="ECO:0000256" key="7">
    <source>
        <dbReference type="ARBA" id="ARBA00023015"/>
    </source>
</evidence>
<sequence length="252" mass="28608">MDKKPFDAESEHEKLIRERNERMLEYMKGTKLFGMMVEFAKGRQKEERKRKRDSTQNAQNGTPPSAAKVPRRSLRSQGKRPSSSADDPGDGTSRQSFKSDKSSDEDKENIEGNKPKRYRLPTARPVSKAVEDITQPMLNNISRKVSTKVYGYKGTTCHQCRQKTLDQKTYCRNIHCIGLRGMFCGVCLKNRYGEDVAEALLDPNWRCPVCRGICNCSLCRELKGKRPTGVLMPLALKNGYSSVREFLMSLGT</sequence>
<dbReference type="GO" id="GO:0005737">
    <property type="term" value="C:cytoplasm"/>
    <property type="evidence" value="ECO:0007669"/>
    <property type="project" value="UniProtKB-SubCell"/>
</dbReference>
<name>A0A653BEL1_CALMS</name>
<organism evidence="12 13">
    <name type="scientific">Callosobruchus maculatus</name>
    <name type="common">Southern cowpea weevil</name>
    <name type="synonym">Pulse bruchid</name>
    <dbReference type="NCBI Taxonomy" id="64391"/>
    <lineage>
        <taxon>Eukaryota</taxon>
        <taxon>Metazoa</taxon>
        <taxon>Ecdysozoa</taxon>
        <taxon>Arthropoda</taxon>
        <taxon>Hexapoda</taxon>
        <taxon>Insecta</taxon>
        <taxon>Pterygota</taxon>
        <taxon>Neoptera</taxon>
        <taxon>Endopterygota</taxon>
        <taxon>Coleoptera</taxon>
        <taxon>Polyphaga</taxon>
        <taxon>Cucujiformia</taxon>
        <taxon>Chrysomeloidea</taxon>
        <taxon>Chrysomelidae</taxon>
        <taxon>Bruchinae</taxon>
        <taxon>Bruchini</taxon>
        <taxon>Callosobruchus</taxon>
    </lineage>
</organism>
<keyword evidence="6" id="KW-0832">Ubl conjugation</keyword>
<feature type="domain" description="Zinc-finger" evidence="11">
    <location>
        <begin position="153"/>
        <end position="247"/>
    </location>
</feature>
<evidence type="ECO:0000313" key="13">
    <source>
        <dbReference type="Proteomes" id="UP000410492"/>
    </source>
</evidence>
<evidence type="ECO:0000256" key="4">
    <source>
        <dbReference type="ARBA" id="ARBA00022499"/>
    </source>
</evidence>
<dbReference type="PANTHER" id="PTHR31169:SF8">
    <property type="entry name" value="ZINC-FINGER DOMAIN OF MONOAMINE-OXIDASE A REPRESSOR R1 PROTEIN"/>
    <property type="match status" value="1"/>
</dbReference>
<comment type="subcellular location">
    <subcellularLocation>
        <location evidence="2">Cytoplasm</location>
    </subcellularLocation>
    <subcellularLocation>
        <location evidence="1">Nucleus</location>
    </subcellularLocation>
</comment>
<dbReference type="Proteomes" id="UP000410492">
    <property type="component" value="Unassembled WGS sequence"/>
</dbReference>
<dbReference type="OrthoDB" id="298344at2759"/>
<dbReference type="InterPro" id="IPR018866">
    <property type="entry name" value="Znf-4CXXC_R1"/>
</dbReference>
<evidence type="ECO:0000256" key="5">
    <source>
        <dbReference type="ARBA" id="ARBA00022553"/>
    </source>
</evidence>
<gene>
    <name evidence="12" type="ORF">CALMAC_LOCUS367</name>
</gene>
<evidence type="ECO:0000256" key="2">
    <source>
        <dbReference type="ARBA" id="ARBA00004496"/>
    </source>
</evidence>
<accession>A0A653BEL1</accession>
<dbReference type="AlphaFoldDB" id="A0A653BEL1"/>
<dbReference type="Pfam" id="PF10497">
    <property type="entry name" value="zf-4CXXC_R1"/>
    <property type="match status" value="1"/>
</dbReference>
<feature type="region of interest" description="Disordered" evidence="10">
    <location>
        <begin position="30"/>
        <end position="123"/>
    </location>
</feature>
<feature type="non-terminal residue" evidence="12">
    <location>
        <position position="252"/>
    </location>
</feature>
<feature type="compositionally biased region" description="Basic residues" evidence="10">
    <location>
        <begin position="69"/>
        <end position="78"/>
    </location>
</feature>
<keyword evidence="9" id="KW-0539">Nucleus</keyword>
<dbReference type="GO" id="GO:0005634">
    <property type="term" value="C:nucleus"/>
    <property type="evidence" value="ECO:0007669"/>
    <property type="project" value="UniProtKB-SubCell"/>
</dbReference>
<evidence type="ECO:0000256" key="10">
    <source>
        <dbReference type="SAM" id="MobiDB-lite"/>
    </source>
</evidence>
<evidence type="ECO:0000256" key="8">
    <source>
        <dbReference type="ARBA" id="ARBA00023163"/>
    </source>
</evidence>
<evidence type="ECO:0000256" key="9">
    <source>
        <dbReference type="ARBA" id="ARBA00023242"/>
    </source>
</evidence>
<keyword evidence="4" id="KW-1017">Isopeptide bond</keyword>
<proteinExistence type="predicted"/>
<dbReference type="InterPro" id="IPR040221">
    <property type="entry name" value="CDCA7/CDA7L"/>
</dbReference>
<keyword evidence="5" id="KW-0597">Phosphoprotein</keyword>
<dbReference type="GO" id="GO:0006355">
    <property type="term" value="P:regulation of DNA-templated transcription"/>
    <property type="evidence" value="ECO:0007669"/>
    <property type="project" value="InterPro"/>
</dbReference>
<keyword evidence="13" id="KW-1185">Reference proteome</keyword>
<dbReference type="PANTHER" id="PTHR31169">
    <property type="entry name" value="OS05G0300700 PROTEIN"/>
    <property type="match status" value="1"/>
</dbReference>
<evidence type="ECO:0000313" key="12">
    <source>
        <dbReference type="EMBL" id="VEN34026.1"/>
    </source>
</evidence>
<evidence type="ECO:0000259" key="11">
    <source>
        <dbReference type="Pfam" id="PF10497"/>
    </source>
</evidence>
<feature type="compositionally biased region" description="Basic and acidic residues" evidence="10">
    <location>
        <begin position="97"/>
        <end position="114"/>
    </location>
</feature>
<reference evidence="12 13" key="1">
    <citation type="submission" date="2019-01" db="EMBL/GenBank/DDBJ databases">
        <authorList>
            <person name="Sayadi A."/>
        </authorList>
    </citation>
    <scope>NUCLEOTIDE SEQUENCE [LARGE SCALE GENOMIC DNA]</scope>
</reference>
<dbReference type="EMBL" id="CAACVG010000399">
    <property type="protein sequence ID" value="VEN34026.1"/>
    <property type="molecule type" value="Genomic_DNA"/>
</dbReference>
<keyword evidence="8" id="KW-0804">Transcription</keyword>
<keyword evidence="3" id="KW-0963">Cytoplasm</keyword>